<evidence type="ECO:0000313" key="2">
    <source>
        <dbReference type="WBParaSite" id="nRc.2.0.1.t18370-RA"/>
    </source>
</evidence>
<name>A0A915IVZ0_ROMCU</name>
<proteinExistence type="predicted"/>
<dbReference type="Proteomes" id="UP000887565">
    <property type="component" value="Unplaced"/>
</dbReference>
<sequence length="104" mass="12137">MVIFGVEKLKSVPIQNQKYCHTNNRLFLTLTKLFKPNAVTKAPPVALTFLGTTEILGSWVHPHHKFGVDPQNWLNRLQKKPMYQTITSTFSLFHVLEFWEPTHY</sequence>
<accession>A0A915IVZ0</accession>
<dbReference type="WBParaSite" id="nRc.2.0.1.t18370-RA">
    <property type="protein sequence ID" value="nRc.2.0.1.t18370-RA"/>
    <property type="gene ID" value="nRc.2.0.1.g18370"/>
</dbReference>
<protein>
    <submittedName>
        <fullName evidence="2">Uncharacterized protein</fullName>
    </submittedName>
</protein>
<evidence type="ECO:0000313" key="1">
    <source>
        <dbReference type="Proteomes" id="UP000887565"/>
    </source>
</evidence>
<reference evidence="2" key="1">
    <citation type="submission" date="2022-11" db="UniProtKB">
        <authorList>
            <consortium name="WormBaseParasite"/>
        </authorList>
    </citation>
    <scope>IDENTIFICATION</scope>
</reference>
<keyword evidence="1" id="KW-1185">Reference proteome</keyword>
<dbReference type="AlphaFoldDB" id="A0A915IVZ0"/>
<organism evidence="1 2">
    <name type="scientific">Romanomermis culicivorax</name>
    <name type="common">Nematode worm</name>
    <dbReference type="NCBI Taxonomy" id="13658"/>
    <lineage>
        <taxon>Eukaryota</taxon>
        <taxon>Metazoa</taxon>
        <taxon>Ecdysozoa</taxon>
        <taxon>Nematoda</taxon>
        <taxon>Enoplea</taxon>
        <taxon>Dorylaimia</taxon>
        <taxon>Mermithida</taxon>
        <taxon>Mermithoidea</taxon>
        <taxon>Mermithidae</taxon>
        <taxon>Romanomermis</taxon>
    </lineage>
</organism>